<gene>
    <name evidence="3" type="primary">grpE</name>
    <name evidence="7" type="ORF">MKS91_01965</name>
</gene>
<dbReference type="InterPro" id="IPR013805">
    <property type="entry name" value="GrpE_CC"/>
</dbReference>
<keyword evidence="2 3" id="KW-0143">Chaperone</keyword>
<evidence type="ECO:0000313" key="8">
    <source>
        <dbReference type="Proteomes" id="UP001320768"/>
    </source>
</evidence>
<accession>A0ABT1L4G2</accession>
<keyword evidence="8" id="KW-1185">Reference proteome</keyword>
<feature type="region of interest" description="Disordered" evidence="6">
    <location>
        <begin position="1"/>
        <end position="26"/>
    </location>
</feature>
<comment type="caution">
    <text evidence="7">The sequence shown here is derived from an EMBL/GenBank/DDBJ whole genome shotgun (WGS) entry which is preliminary data.</text>
</comment>
<dbReference type="RefSeq" id="WP_258569162.1">
    <property type="nucleotide sequence ID" value="NZ_JAKUDN010000002.1"/>
</dbReference>
<evidence type="ECO:0000256" key="5">
    <source>
        <dbReference type="RuleBase" id="RU004478"/>
    </source>
</evidence>
<dbReference type="Pfam" id="PF01025">
    <property type="entry name" value="GrpE"/>
    <property type="match status" value="1"/>
</dbReference>
<comment type="subcellular location">
    <subcellularLocation>
        <location evidence="3">Cytoplasm</location>
    </subcellularLocation>
</comment>
<dbReference type="PANTHER" id="PTHR21237:SF23">
    <property type="entry name" value="GRPE PROTEIN HOMOLOG, MITOCHONDRIAL"/>
    <property type="match status" value="1"/>
</dbReference>
<dbReference type="PANTHER" id="PTHR21237">
    <property type="entry name" value="GRPE PROTEIN"/>
    <property type="match status" value="1"/>
</dbReference>
<evidence type="ECO:0000313" key="7">
    <source>
        <dbReference type="EMBL" id="MCP8352052.1"/>
    </source>
</evidence>
<dbReference type="Proteomes" id="UP001320768">
    <property type="component" value="Unassembled WGS sequence"/>
</dbReference>
<keyword evidence="3 4" id="KW-0346">Stress response</keyword>
<reference evidence="7 8" key="1">
    <citation type="journal article" date="2022" name="Nat. Microbiol.">
        <title>The microbiome of a bacterivorous marine choanoflagellate contains a resource-demanding obligate bacterial associate.</title>
        <authorList>
            <person name="Needham D.M."/>
            <person name="Poirier C."/>
            <person name="Bachy C."/>
            <person name="George E.E."/>
            <person name="Wilken S."/>
            <person name="Yung C.C.M."/>
            <person name="Limardo A.J."/>
            <person name="Morando M."/>
            <person name="Sudek L."/>
            <person name="Malmstrom R.R."/>
            <person name="Keeling P.J."/>
            <person name="Santoro A.E."/>
            <person name="Worden A.Z."/>
        </authorList>
    </citation>
    <scope>NUCLEOTIDE SEQUENCE [LARGE SCALE GENOMIC DNA]</scope>
    <source>
        <strain evidence="7 8">Comchoano-2</strain>
    </source>
</reference>
<dbReference type="PROSITE" id="PS01071">
    <property type="entry name" value="GRPE"/>
    <property type="match status" value="1"/>
</dbReference>
<evidence type="ECO:0000256" key="3">
    <source>
        <dbReference type="HAMAP-Rule" id="MF_01151"/>
    </source>
</evidence>
<comment type="similarity">
    <text evidence="1 3 5">Belongs to the GrpE family.</text>
</comment>
<evidence type="ECO:0000256" key="6">
    <source>
        <dbReference type="SAM" id="MobiDB-lite"/>
    </source>
</evidence>
<dbReference type="HAMAP" id="MF_01151">
    <property type="entry name" value="GrpE"/>
    <property type="match status" value="1"/>
</dbReference>
<dbReference type="InterPro" id="IPR000740">
    <property type="entry name" value="GrpE"/>
</dbReference>
<dbReference type="Gene3D" id="3.90.20.20">
    <property type="match status" value="1"/>
</dbReference>
<comment type="function">
    <text evidence="3 4">Participates actively in the response to hyperosmotic and heat shock by preventing the aggregation of stress-denatured proteins, in association with DnaK and GrpE. It is the nucleotide exchange factor for DnaK and may function as a thermosensor. Unfolded proteins bind initially to DnaJ; upon interaction with the DnaJ-bound protein, DnaK hydrolyzes its bound ATP, resulting in the formation of a stable complex. GrpE releases ADP from DnaK; ATP binding to DnaK triggers the release of the substrate protein, thus completing the reaction cycle. Several rounds of ATP-dependent interactions between DnaJ, DnaK and GrpE are required for fully efficient folding.</text>
</comment>
<dbReference type="SUPFAM" id="SSF51064">
    <property type="entry name" value="Head domain of nucleotide exchange factor GrpE"/>
    <property type="match status" value="1"/>
</dbReference>
<dbReference type="PRINTS" id="PR00773">
    <property type="entry name" value="GRPEPROTEIN"/>
</dbReference>
<protein>
    <recommendedName>
        <fullName evidence="3 4">Protein GrpE</fullName>
    </recommendedName>
    <alternativeName>
        <fullName evidence="3">HSP-70 cofactor</fullName>
    </alternativeName>
</protein>
<proteinExistence type="inferred from homology"/>
<keyword evidence="3" id="KW-0963">Cytoplasm</keyword>
<evidence type="ECO:0000256" key="1">
    <source>
        <dbReference type="ARBA" id="ARBA00009054"/>
    </source>
</evidence>
<dbReference type="EMBL" id="JAKUDN010000002">
    <property type="protein sequence ID" value="MCP8352052.1"/>
    <property type="molecule type" value="Genomic_DNA"/>
</dbReference>
<sequence>MSEKEHIDTKNTVSAEDLKPASAPTEALEDKITELEEEILQLKDKNTRLIAEQHNLGARLKRDFDTKKQYAIANFAKEVLDVGDILKTGLANCSDKDSEHFKGMEMTLDKFYHILKQHGITAIDSLHKAFDHSQHEALTSQETDEHEPGIITQVVQEGYQFHERVLRPAKVIVSKKVSQDS</sequence>
<dbReference type="CDD" id="cd00446">
    <property type="entry name" value="GrpE"/>
    <property type="match status" value="1"/>
</dbReference>
<dbReference type="Gene3D" id="2.30.22.10">
    <property type="entry name" value="Head domain of nucleotide exchange factor GrpE"/>
    <property type="match status" value="1"/>
</dbReference>
<evidence type="ECO:0000256" key="2">
    <source>
        <dbReference type="ARBA" id="ARBA00023186"/>
    </source>
</evidence>
<organism evidence="7 8">
    <name type="scientific">Candidatus Synchoanobacter obligatus</name>
    <dbReference type="NCBI Taxonomy" id="2919597"/>
    <lineage>
        <taxon>Bacteria</taxon>
        <taxon>Pseudomonadati</taxon>
        <taxon>Pseudomonadota</taxon>
        <taxon>Gammaproteobacteria</taxon>
        <taxon>Candidatus Comchoanobacterales</taxon>
        <taxon>Candidatus Comchoanobacteraceae</taxon>
        <taxon>Candidatus Synchoanobacter</taxon>
    </lineage>
</organism>
<name>A0ABT1L4G2_9GAMM</name>
<evidence type="ECO:0000256" key="4">
    <source>
        <dbReference type="RuleBase" id="RU000639"/>
    </source>
</evidence>
<dbReference type="InterPro" id="IPR009012">
    <property type="entry name" value="GrpE_head"/>
</dbReference>
<dbReference type="SUPFAM" id="SSF58014">
    <property type="entry name" value="Coiled-coil domain of nucleotide exchange factor GrpE"/>
    <property type="match status" value="1"/>
</dbReference>
<comment type="subunit">
    <text evidence="3">Homodimer.</text>
</comment>